<dbReference type="EMBL" id="LT985188">
    <property type="protein sequence ID" value="SPD86861.1"/>
    <property type="molecule type" value="Genomic_DNA"/>
</dbReference>
<keyword evidence="3" id="KW-1185">Reference proteome</keyword>
<gene>
    <name evidence="2" type="ORF">MPLG2_1831</name>
</gene>
<feature type="region of interest" description="Disordered" evidence="1">
    <location>
        <begin position="1"/>
        <end position="20"/>
    </location>
</feature>
<accession>A0A2N9JH70</accession>
<dbReference type="KEGG" id="mgg:MPLG2_1831"/>
<evidence type="ECO:0000313" key="2">
    <source>
        <dbReference type="EMBL" id="SPD86861.1"/>
    </source>
</evidence>
<organism evidence="2 3">
    <name type="scientific">Micropruina glycogenica</name>
    <dbReference type="NCBI Taxonomy" id="75385"/>
    <lineage>
        <taxon>Bacteria</taxon>
        <taxon>Bacillati</taxon>
        <taxon>Actinomycetota</taxon>
        <taxon>Actinomycetes</taxon>
        <taxon>Propionibacteriales</taxon>
        <taxon>Nocardioidaceae</taxon>
        <taxon>Micropruina</taxon>
    </lineage>
</organism>
<dbReference type="AlphaFoldDB" id="A0A2N9JH70"/>
<dbReference type="Proteomes" id="UP000238164">
    <property type="component" value="Chromosome 1"/>
</dbReference>
<reference evidence="2 3" key="1">
    <citation type="submission" date="2018-02" db="EMBL/GenBank/DDBJ databases">
        <authorList>
            <person name="Cohen D.B."/>
            <person name="Kent A.D."/>
        </authorList>
    </citation>
    <scope>NUCLEOTIDE SEQUENCE [LARGE SCALE GENOMIC DNA]</scope>
    <source>
        <strain evidence="2">1</strain>
    </source>
</reference>
<evidence type="ECO:0000313" key="3">
    <source>
        <dbReference type="Proteomes" id="UP000238164"/>
    </source>
</evidence>
<sequence length="64" mass="7038">MHSWMRLCDRPGRPTSRLRSSDALVTVTGREHVQVRAATPRDLTVAVVAAMALVAVTLTPPRCR</sequence>
<protein>
    <submittedName>
        <fullName evidence="2">Uncharacterized protein</fullName>
    </submittedName>
</protein>
<name>A0A2N9JH70_9ACTN</name>
<evidence type="ECO:0000256" key="1">
    <source>
        <dbReference type="SAM" id="MobiDB-lite"/>
    </source>
</evidence>
<proteinExistence type="predicted"/>